<reference evidence="1 2" key="1">
    <citation type="journal article" date="2016" name="Nat. Commun.">
        <title>Thousands of microbial genomes shed light on interconnected biogeochemical processes in an aquifer system.</title>
        <authorList>
            <person name="Anantharaman K."/>
            <person name="Brown C.T."/>
            <person name="Hug L.A."/>
            <person name="Sharon I."/>
            <person name="Castelle C.J."/>
            <person name="Probst A.J."/>
            <person name="Thomas B.C."/>
            <person name="Singh A."/>
            <person name="Wilkins M.J."/>
            <person name="Karaoz U."/>
            <person name="Brodie E.L."/>
            <person name="Williams K.H."/>
            <person name="Hubbard S.S."/>
            <person name="Banfield J.F."/>
        </authorList>
    </citation>
    <scope>NUCLEOTIDE SEQUENCE [LARGE SCALE GENOMIC DNA]</scope>
</reference>
<dbReference type="PANTHER" id="PTHR30510">
    <property type="entry name" value="UPF0229 PROTEIN YEAH"/>
    <property type="match status" value="1"/>
</dbReference>
<evidence type="ECO:0000313" key="1">
    <source>
        <dbReference type="EMBL" id="OGL43120.1"/>
    </source>
</evidence>
<dbReference type="InterPro" id="IPR006698">
    <property type="entry name" value="UPF0229"/>
</dbReference>
<dbReference type="EMBL" id="MGDE01000240">
    <property type="protein sequence ID" value="OGL43120.1"/>
    <property type="molecule type" value="Genomic_DNA"/>
</dbReference>
<accession>A0A1F7RP87</accession>
<dbReference type="AlphaFoldDB" id="A0A1F7RP87"/>
<organism evidence="1 2">
    <name type="scientific">Candidatus Schekmanbacteria bacterium RBG_16_38_10</name>
    <dbReference type="NCBI Taxonomy" id="1817879"/>
    <lineage>
        <taxon>Bacteria</taxon>
        <taxon>Candidatus Schekmaniibacteriota</taxon>
    </lineage>
</organism>
<dbReference type="Proteomes" id="UP000178797">
    <property type="component" value="Unassembled WGS sequence"/>
</dbReference>
<gene>
    <name evidence="1" type="ORF">A2W05_04955</name>
</gene>
<evidence type="ECO:0000313" key="2">
    <source>
        <dbReference type="Proteomes" id="UP000178797"/>
    </source>
</evidence>
<dbReference type="Pfam" id="PF04285">
    <property type="entry name" value="DUF444"/>
    <property type="match status" value="2"/>
</dbReference>
<comment type="caution">
    <text evidence="1">The sequence shown here is derived from an EMBL/GenBank/DDBJ whole genome shotgun (WGS) entry which is preliminary data.</text>
</comment>
<dbReference type="NCBIfam" id="NF003711">
    <property type="entry name" value="PRK05325.2-3"/>
    <property type="match status" value="1"/>
</dbReference>
<proteinExistence type="predicted"/>
<evidence type="ECO:0008006" key="3">
    <source>
        <dbReference type="Google" id="ProtNLM"/>
    </source>
</evidence>
<name>A0A1F7RP87_9BACT</name>
<dbReference type="PANTHER" id="PTHR30510:SF2">
    <property type="entry name" value="UPF0229 PROTEIN YEAH"/>
    <property type="match status" value="1"/>
</dbReference>
<sequence length="371" mass="42534">MVKRIEKDYARFRNIIKGKIKEDLRKYITQGELIGKKGKYLVSIPLPQIRIPSFRYGKNARTGIGQGDGEVGTPIADGDEALGVGGAGNQPGEHILEVDITLEELAQIMGEGLELPRIKPKGKSTILADRERYVGISRVGPESLRHFKRTYKEALKRQLTLGIYDPKNPMIVPIREDKRYKSWRVKEIPQNNAVIIYMMDVSGSMGDEQKEIVRAEAFWIDTWLRSQYKKLDTRYIVHDVAAKEVDRETFYHIKESGGTRISSAYTLCSDTIKKDYNPAEWNIYPFHFSDGDNWGSEDTKKCIEIITERLFPIINVFCYGQVKSAYGSGQFKKDLDEYFQDKKEKESMITSEIRDKDSIYDSIKDFLGKGK</sequence>
<protein>
    <recommendedName>
        <fullName evidence="3">Stress response protein</fullName>
    </recommendedName>
</protein>